<comment type="caution">
    <text evidence="1">The sequence shown here is derived from an EMBL/GenBank/DDBJ whole genome shotgun (WGS) entry which is preliminary data.</text>
</comment>
<dbReference type="EMBL" id="JAENHP010000002">
    <property type="protein sequence ID" value="MBM2615840.1"/>
    <property type="molecule type" value="Genomic_DNA"/>
</dbReference>
<name>A0ABS2A7L7_9ACTN</name>
<reference evidence="1 2" key="1">
    <citation type="submission" date="2021-01" db="EMBL/GenBank/DDBJ databases">
        <title>Actinoplanes sp. nov. LDG1-06 isolated from lichen.</title>
        <authorList>
            <person name="Saeng-In P."/>
            <person name="Phongsopitanun W."/>
            <person name="Kanchanasin P."/>
            <person name="Yuki M."/>
            <person name="Kudo T."/>
            <person name="Ohkuma M."/>
            <person name="Tanasupawat S."/>
        </authorList>
    </citation>
    <scope>NUCLEOTIDE SEQUENCE [LARGE SCALE GENOMIC DNA]</scope>
    <source>
        <strain evidence="1 2">LDG1-06</strain>
    </source>
</reference>
<accession>A0ABS2A7L7</accession>
<organism evidence="1 2">
    <name type="scientific">Paractinoplanes ovalisporus</name>
    <dbReference type="NCBI Taxonomy" id="2810368"/>
    <lineage>
        <taxon>Bacteria</taxon>
        <taxon>Bacillati</taxon>
        <taxon>Actinomycetota</taxon>
        <taxon>Actinomycetes</taxon>
        <taxon>Micromonosporales</taxon>
        <taxon>Micromonosporaceae</taxon>
        <taxon>Paractinoplanes</taxon>
    </lineage>
</organism>
<sequence>MVALRWQTLGPDRLSAQPERAAEQCRRMIDLIWDPGAAERAIVKLLPAFTQIMAAEEAAGVPPGEMVRNRRFAEAVRSAVVPAS</sequence>
<dbReference type="Proteomes" id="UP000632138">
    <property type="component" value="Unassembled WGS sequence"/>
</dbReference>
<evidence type="ECO:0000313" key="1">
    <source>
        <dbReference type="EMBL" id="MBM2615840.1"/>
    </source>
</evidence>
<evidence type="ECO:0000313" key="2">
    <source>
        <dbReference type="Proteomes" id="UP000632138"/>
    </source>
</evidence>
<keyword evidence="2" id="KW-1185">Reference proteome</keyword>
<dbReference type="RefSeq" id="WP_203375689.1">
    <property type="nucleotide sequence ID" value="NZ_JAENHP010000002.1"/>
</dbReference>
<gene>
    <name evidence="1" type="ORF">JIG36_09760</name>
</gene>
<protein>
    <submittedName>
        <fullName evidence="1">Uncharacterized protein</fullName>
    </submittedName>
</protein>
<proteinExistence type="predicted"/>